<evidence type="ECO:0000256" key="1">
    <source>
        <dbReference type="ARBA" id="ARBA00004117"/>
    </source>
</evidence>
<dbReference type="GO" id="GO:0005829">
    <property type="term" value="C:cytosol"/>
    <property type="evidence" value="ECO:0007669"/>
    <property type="project" value="TreeGrafter"/>
</dbReference>
<gene>
    <name evidence="10" type="ORF">ThesuDRAFT_00269</name>
</gene>
<evidence type="ECO:0000256" key="2">
    <source>
        <dbReference type="ARBA" id="ARBA00009677"/>
    </source>
</evidence>
<comment type="function">
    <text evidence="5">A flexible structure which links the flagellar filament to the drive apparatus in the basal body.</text>
</comment>
<dbReference type="STRING" id="867903.ThesuDRAFT_00269"/>
<keyword evidence="4 5" id="KW-0975">Bacterial flagellum</keyword>
<evidence type="ECO:0000256" key="3">
    <source>
        <dbReference type="ARBA" id="ARBA00019015"/>
    </source>
</evidence>
<name>K6PYR7_9FIRM</name>
<dbReference type="InterPro" id="IPR020013">
    <property type="entry name" value="Flagellar_FlgE/F/G"/>
</dbReference>
<dbReference type="AlphaFoldDB" id="K6PYR7"/>
<evidence type="ECO:0000259" key="7">
    <source>
        <dbReference type="Pfam" id="PF06429"/>
    </source>
</evidence>
<dbReference type="EMBL" id="AENY02000005">
    <property type="protein sequence ID" value="EKP93674.1"/>
    <property type="molecule type" value="Genomic_DNA"/>
</dbReference>
<feature type="domain" description="Flagellar basal body rod protein N-terminal" evidence="6">
    <location>
        <begin position="5"/>
        <end position="35"/>
    </location>
</feature>
<dbReference type="PANTHER" id="PTHR30435:SF1">
    <property type="entry name" value="FLAGELLAR HOOK PROTEIN FLGE"/>
    <property type="match status" value="1"/>
</dbReference>
<reference evidence="10" key="2">
    <citation type="submission" date="2012-10" db="EMBL/GenBank/DDBJ databases">
        <title>Improved high-quality draft of Thermaerobacter subterraneus C21, DSM 13965.</title>
        <authorList>
            <consortium name="DOE Joint Genome Institute"/>
            <person name="Eisen J."/>
            <person name="Huntemann M."/>
            <person name="Wei C.-L."/>
            <person name="Han J."/>
            <person name="Detter J.C."/>
            <person name="Han C."/>
            <person name="Tapia R."/>
            <person name="Chen A."/>
            <person name="Kyrpides N."/>
            <person name="Mavromatis K."/>
            <person name="Markowitz V."/>
            <person name="Szeto E."/>
            <person name="Ivanova N."/>
            <person name="Mikhailova N."/>
            <person name="Ovchinnikova G."/>
            <person name="Pagani I."/>
            <person name="Pati A."/>
            <person name="Goodwin L."/>
            <person name="Nordberg H.P."/>
            <person name="Cantor M.N."/>
            <person name="Hua S.X."/>
            <person name="Woyke T."/>
            <person name="Eisen J."/>
            <person name="Klenk H.-P."/>
        </authorList>
    </citation>
    <scope>NUCLEOTIDE SEQUENCE [LARGE SCALE GENOMIC DNA]</scope>
    <source>
        <strain evidence="10">DSM 13965</strain>
    </source>
</reference>
<reference evidence="10" key="1">
    <citation type="submission" date="2010-10" db="EMBL/GenBank/DDBJ databases">
        <authorList>
            <consortium name="US DOE Joint Genome Institute (JGI-PGF)"/>
            <person name="Lucas S."/>
            <person name="Copeland A."/>
            <person name="Lapidus A."/>
            <person name="Bruce D."/>
            <person name="Goodwin L."/>
            <person name="Pitluck S."/>
            <person name="Kyrpides N."/>
            <person name="Mavromatis K."/>
            <person name="Detter J.C."/>
            <person name="Han C."/>
            <person name="Land M."/>
            <person name="Hauser L."/>
            <person name="Markowitz V."/>
            <person name="Cheng J.-F."/>
            <person name="Hugenholtz P."/>
            <person name="Woyke T."/>
            <person name="Wu D."/>
            <person name="Pukall R."/>
            <person name="Wahrenburg C."/>
            <person name="Brambilla E."/>
            <person name="Klenk H.-P."/>
            <person name="Eisen J.A."/>
        </authorList>
    </citation>
    <scope>NUCLEOTIDE SEQUENCE [LARGE SCALE GENOMIC DNA]</scope>
    <source>
        <strain evidence="10">DSM 13965</strain>
    </source>
</reference>
<dbReference type="Gene3D" id="2.60.98.20">
    <property type="entry name" value="Flagellar hook protein FlgE"/>
    <property type="match status" value="1"/>
</dbReference>
<dbReference type="InterPro" id="IPR037058">
    <property type="entry name" value="Falgellar_hook_FlgE_sf"/>
</dbReference>
<keyword evidence="10" id="KW-0969">Cilium</keyword>
<dbReference type="Pfam" id="PF22692">
    <property type="entry name" value="LlgE_F_G_D1"/>
    <property type="match status" value="1"/>
</dbReference>
<dbReference type="InterPro" id="IPR011491">
    <property type="entry name" value="FlgE_D2"/>
</dbReference>
<dbReference type="Pfam" id="PF00460">
    <property type="entry name" value="Flg_bb_rod"/>
    <property type="match status" value="1"/>
</dbReference>
<evidence type="ECO:0000259" key="8">
    <source>
        <dbReference type="Pfam" id="PF07559"/>
    </source>
</evidence>
<evidence type="ECO:0000313" key="11">
    <source>
        <dbReference type="Proteomes" id="UP000005710"/>
    </source>
</evidence>
<dbReference type="eggNOG" id="COG1749">
    <property type="taxonomic scope" value="Bacteria"/>
</dbReference>
<dbReference type="HOGENOM" id="CLU_013687_2_4_9"/>
<evidence type="ECO:0000259" key="6">
    <source>
        <dbReference type="Pfam" id="PF00460"/>
    </source>
</evidence>
<dbReference type="Pfam" id="PF06429">
    <property type="entry name" value="Flg_bbr_C"/>
    <property type="match status" value="1"/>
</dbReference>
<dbReference type="Proteomes" id="UP000005710">
    <property type="component" value="Unassembled WGS sequence"/>
</dbReference>
<feature type="domain" description="Flagellar hook protein FlgE/F/G-like D1" evidence="9">
    <location>
        <begin position="96"/>
        <end position="162"/>
    </location>
</feature>
<accession>K6PYR7</accession>
<dbReference type="GO" id="GO:0071978">
    <property type="term" value="P:bacterial-type flagellum-dependent swarming motility"/>
    <property type="evidence" value="ECO:0007669"/>
    <property type="project" value="TreeGrafter"/>
</dbReference>
<dbReference type="RefSeq" id="WP_006904967.1">
    <property type="nucleotide sequence ID" value="NZ_JH976536.1"/>
</dbReference>
<evidence type="ECO:0000256" key="4">
    <source>
        <dbReference type="ARBA" id="ARBA00023143"/>
    </source>
</evidence>
<evidence type="ECO:0000259" key="9">
    <source>
        <dbReference type="Pfam" id="PF22692"/>
    </source>
</evidence>
<evidence type="ECO:0000313" key="10">
    <source>
        <dbReference type="EMBL" id="EKP93674.1"/>
    </source>
</evidence>
<comment type="similarity">
    <text evidence="2 5">Belongs to the flagella basal body rod proteins family.</text>
</comment>
<keyword evidence="10" id="KW-0966">Cell projection</keyword>
<protein>
    <recommendedName>
        <fullName evidence="3 5">Flagellar hook protein FlgE</fullName>
    </recommendedName>
</protein>
<dbReference type="GO" id="GO:0009424">
    <property type="term" value="C:bacterial-type flagellum hook"/>
    <property type="evidence" value="ECO:0007669"/>
    <property type="project" value="TreeGrafter"/>
</dbReference>
<dbReference type="InterPro" id="IPR010930">
    <property type="entry name" value="Flg_bb/hook_C_dom"/>
</dbReference>
<dbReference type="GO" id="GO:0009425">
    <property type="term" value="C:bacterial-type flagellum basal body"/>
    <property type="evidence" value="ECO:0007669"/>
    <property type="project" value="UniProtKB-SubCell"/>
</dbReference>
<dbReference type="Pfam" id="PF07559">
    <property type="entry name" value="FlgE_D2"/>
    <property type="match status" value="1"/>
</dbReference>
<dbReference type="SUPFAM" id="SSF117143">
    <property type="entry name" value="Flagellar hook protein flgE"/>
    <property type="match status" value="1"/>
</dbReference>
<dbReference type="NCBIfam" id="TIGR03506">
    <property type="entry name" value="FlgEFG_subfam"/>
    <property type="match status" value="1"/>
</dbReference>
<dbReference type="OrthoDB" id="9804559at2"/>
<feature type="domain" description="Flagellar basal-body/hook protein C-terminal" evidence="7">
    <location>
        <begin position="360"/>
        <end position="404"/>
    </location>
</feature>
<dbReference type="InterPro" id="IPR001444">
    <property type="entry name" value="Flag_bb_rod_N"/>
</dbReference>
<dbReference type="InterPro" id="IPR053967">
    <property type="entry name" value="LlgE_F_G-like_D1"/>
</dbReference>
<comment type="subcellular location">
    <subcellularLocation>
        <location evidence="1 5">Bacterial flagellum basal body</location>
    </subcellularLocation>
</comment>
<sequence length="406" mass="42066">MMRSLYAGISGLQNHQLRMDVIGNNIANVNTVGYKSSRVTFKELFNQTLRGASAPAGPARGGTNPIQIGLGTALGGIDVIHQAGNPQVTGVVTDMAIQGDGFFVLQDATGGYAYTRAGDFRLDAEGYLVNADGLRVLGWQAQGGVLPARDALNLGAVRVPVDLAVPAQASTRVTWSSNLDATAPTSSTLTQAIDVYDSLGNPHTLIFTFTRTGSNQWSWNAAAAADPATSLGSGTLTFSSAGLLTAGSPGTVNYSPPGADRMTLTVDFAGLTQYAGPSTAEATADGYPAGQLTSFSVDASGTITGTFSNGMTQPIAQVALAAFANPAGLLRDGNLYWESNNSGVARIGEAGTGGRGSVTPGALEMSNVDLSREFVDMIVTQRGFQANSRVITTSDEMLQELVNLKR</sequence>
<organism evidence="10 11">
    <name type="scientific">Thermaerobacter subterraneus DSM 13965</name>
    <dbReference type="NCBI Taxonomy" id="867903"/>
    <lineage>
        <taxon>Bacteria</taxon>
        <taxon>Bacillati</taxon>
        <taxon>Bacillota</taxon>
        <taxon>Clostridia</taxon>
        <taxon>Eubacteriales</taxon>
        <taxon>Clostridiales Family XVII. Incertae Sedis</taxon>
        <taxon>Thermaerobacter</taxon>
    </lineage>
</organism>
<dbReference type="InterPro" id="IPR019776">
    <property type="entry name" value="Flagellar_basal_body_rod_CS"/>
</dbReference>
<keyword evidence="11" id="KW-1185">Reference proteome</keyword>
<evidence type="ECO:0000256" key="5">
    <source>
        <dbReference type="RuleBase" id="RU362116"/>
    </source>
</evidence>
<proteinExistence type="inferred from homology"/>
<dbReference type="PROSITE" id="PS00588">
    <property type="entry name" value="FLAGELLA_BB_ROD"/>
    <property type="match status" value="1"/>
</dbReference>
<comment type="caution">
    <text evidence="10">The sequence shown here is derived from an EMBL/GenBank/DDBJ whole genome shotgun (WGS) entry which is preliminary data.</text>
</comment>
<keyword evidence="10" id="KW-0282">Flagellum</keyword>
<feature type="domain" description="Flagellar hook protein FlgE D2" evidence="8">
    <location>
        <begin position="178"/>
        <end position="287"/>
    </location>
</feature>
<dbReference type="PANTHER" id="PTHR30435">
    <property type="entry name" value="FLAGELLAR PROTEIN"/>
    <property type="match status" value="1"/>
</dbReference>
<dbReference type="InterPro" id="IPR037925">
    <property type="entry name" value="FlgE/F/G-like"/>
</dbReference>